<keyword evidence="3" id="KW-1185">Reference proteome</keyword>
<keyword evidence="1" id="KW-0732">Signal</keyword>
<dbReference type="Proteomes" id="UP000190541">
    <property type="component" value="Unassembled WGS sequence"/>
</dbReference>
<organism evidence="2 3">
    <name type="scientific">Parapedobacter luteus</name>
    <dbReference type="NCBI Taxonomy" id="623280"/>
    <lineage>
        <taxon>Bacteria</taxon>
        <taxon>Pseudomonadati</taxon>
        <taxon>Bacteroidota</taxon>
        <taxon>Sphingobacteriia</taxon>
        <taxon>Sphingobacteriales</taxon>
        <taxon>Sphingobacteriaceae</taxon>
        <taxon>Parapedobacter</taxon>
    </lineage>
</organism>
<dbReference type="GO" id="GO:0046677">
    <property type="term" value="P:response to antibiotic"/>
    <property type="evidence" value="ECO:0007669"/>
    <property type="project" value="InterPro"/>
</dbReference>
<evidence type="ECO:0000313" key="2">
    <source>
        <dbReference type="EMBL" id="SKB74892.1"/>
    </source>
</evidence>
<sequence>MFKPLSTYICLPVFFLAMLSLECVSQNATEQLADRLNTHVIPIMFGGDRFDHTKISDKLENYSIIGLGEATHGTKEFFEGKADIILTLIKKGIVKTVYFESDYVGLTALNDFLRDPNRNDLKEAVRQSGLFGIYKTKEVYNMLEGIKAYNMGCKEVNRVSVYGIDMYVPHISRGIRNILTSYSVDIETKQQLKLLDSLFKEHSYEYTVPVSKTVEAANERLFKTLDSISENHKDKELTLYTILLKRGIQIRAVKNAKQVRDIRDQLMASNIIWIHENIAPEGNGVVWAHNGHIANTKLSASYRMGYYLKQHFNDRYYALAFTFNEGSVRFFGKSVHYPATSKKNAIEYVFARCKPKNFFLDLNEIRHDRNLAKQLSRFPYMRSIGATELKQSFFYIPLLKAFDGVVFYNSTNMTKGLN</sequence>
<name>A0A1T5DSU1_9SPHI</name>
<dbReference type="CDD" id="cd14728">
    <property type="entry name" value="Ere-like"/>
    <property type="match status" value="1"/>
</dbReference>
<gene>
    <name evidence="2" type="ORF">SAMN05660226_02966</name>
</gene>
<protein>
    <submittedName>
        <fullName evidence="2">Erythromycin esterase homolog</fullName>
    </submittedName>
</protein>
<dbReference type="OrthoDB" id="9810066at2"/>
<proteinExistence type="predicted"/>
<dbReference type="PANTHER" id="PTHR31299:SF0">
    <property type="entry name" value="ESTERASE, PUTATIVE (AFU_ORTHOLOGUE AFUA_1G05850)-RELATED"/>
    <property type="match status" value="1"/>
</dbReference>
<feature type="signal peptide" evidence="1">
    <location>
        <begin position="1"/>
        <end position="25"/>
    </location>
</feature>
<accession>A0A1T5DSU1</accession>
<dbReference type="SUPFAM" id="SSF159501">
    <property type="entry name" value="EreA/ChaN-like"/>
    <property type="match status" value="1"/>
</dbReference>
<evidence type="ECO:0000313" key="3">
    <source>
        <dbReference type="Proteomes" id="UP000190541"/>
    </source>
</evidence>
<dbReference type="PANTHER" id="PTHR31299">
    <property type="entry name" value="ESTERASE, PUTATIVE (AFU_ORTHOLOGUE AFUA_1G05850)-RELATED"/>
    <property type="match status" value="1"/>
</dbReference>
<dbReference type="AlphaFoldDB" id="A0A1T5DSU1"/>
<dbReference type="Gene3D" id="3.40.1660.10">
    <property type="entry name" value="EreA-like (biosynthetic domain)"/>
    <property type="match status" value="1"/>
</dbReference>
<dbReference type="EMBL" id="FUYS01000007">
    <property type="protein sequence ID" value="SKB74892.1"/>
    <property type="molecule type" value="Genomic_DNA"/>
</dbReference>
<dbReference type="Pfam" id="PF05139">
    <property type="entry name" value="Erythro_esteras"/>
    <property type="match status" value="1"/>
</dbReference>
<feature type="chain" id="PRO_5013160132" evidence="1">
    <location>
        <begin position="26"/>
        <end position="418"/>
    </location>
</feature>
<dbReference type="InterPro" id="IPR052036">
    <property type="entry name" value="Hydrolase/PRTase-associated"/>
</dbReference>
<dbReference type="InterPro" id="IPR007815">
    <property type="entry name" value="Emycin_Estase"/>
</dbReference>
<evidence type="ECO:0000256" key="1">
    <source>
        <dbReference type="SAM" id="SignalP"/>
    </source>
</evidence>
<reference evidence="2 3" key="1">
    <citation type="submission" date="2017-02" db="EMBL/GenBank/DDBJ databases">
        <authorList>
            <person name="Peterson S.W."/>
        </authorList>
    </citation>
    <scope>NUCLEOTIDE SEQUENCE [LARGE SCALE GENOMIC DNA]</scope>
    <source>
        <strain evidence="2 3">DSM 22899</strain>
    </source>
</reference>
<dbReference type="Gene3D" id="3.30.1870.10">
    <property type="entry name" value="EreA-like, domain 2"/>
    <property type="match status" value="1"/>
</dbReference>
<dbReference type="Gene3D" id="1.20.1440.30">
    <property type="entry name" value="Biosynthetic Protein domain"/>
    <property type="match status" value="1"/>
</dbReference>